<evidence type="ECO:0000313" key="10">
    <source>
        <dbReference type="Proteomes" id="UP001209083"/>
    </source>
</evidence>
<accession>A0ABY8QQ17</accession>
<dbReference type="RefSeq" id="WP_349637855.1">
    <property type="nucleotide sequence ID" value="NZ_CP090958.1"/>
</dbReference>
<sequence>MSTTGGIPADSARGHGQAERNPAGMASDLGADSGGALDIRDALQRLASSKLTGPLAGRPHRSPSDDARDAAVLMLFGKGTMPRTDAGRSLLPKLEHAGMADIDVLLLQRAATLRHHAGQVAFPGGAVDAEDTDVTAAALREAEEETGLAPDGVEVLGQLTPIFLPPSKFLVTPVVAWSPTQSPVRVMDHGESASVYRVPVADLLAAPNRGSYVHPSGYHGPAFDVGVLTVWGFTAGLLDFAFDQLSWALPWDSNRLIELR</sequence>
<name>A0ABY8QQ17_9MICO</name>
<evidence type="ECO:0000259" key="8">
    <source>
        <dbReference type="PROSITE" id="PS51462"/>
    </source>
</evidence>
<dbReference type="PROSITE" id="PS51462">
    <property type="entry name" value="NUDIX"/>
    <property type="match status" value="1"/>
</dbReference>
<dbReference type="EC" id="3.6.1.55" evidence="9"/>
<dbReference type="InterPro" id="IPR015797">
    <property type="entry name" value="NUDIX_hydrolase-like_dom_sf"/>
</dbReference>
<evidence type="ECO:0000256" key="6">
    <source>
        <dbReference type="ARBA" id="ARBA00023211"/>
    </source>
</evidence>
<dbReference type="CDD" id="cd03426">
    <property type="entry name" value="NUDIX_CoAse_Nudt7"/>
    <property type="match status" value="1"/>
</dbReference>
<feature type="domain" description="Nudix hydrolase" evidence="8">
    <location>
        <begin position="66"/>
        <end position="220"/>
    </location>
</feature>
<comment type="cofactor">
    <cofactor evidence="1">
        <name>Mn(2+)</name>
        <dbReference type="ChEBI" id="CHEBI:29035"/>
    </cofactor>
</comment>
<dbReference type="InterPro" id="IPR045121">
    <property type="entry name" value="CoAse"/>
</dbReference>
<keyword evidence="3" id="KW-0479">Metal-binding</keyword>
<dbReference type="SUPFAM" id="SSF55811">
    <property type="entry name" value="Nudix"/>
    <property type="match status" value="1"/>
</dbReference>
<evidence type="ECO:0000256" key="5">
    <source>
        <dbReference type="ARBA" id="ARBA00022842"/>
    </source>
</evidence>
<keyword evidence="6" id="KW-0464">Manganese</keyword>
<protein>
    <submittedName>
        <fullName evidence="9">CoA pyrophosphatase</fullName>
        <ecNumber evidence="9">3.6.1.55</ecNumber>
    </submittedName>
</protein>
<dbReference type="EMBL" id="CP090958">
    <property type="protein sequence ID" value="WGW11072.1"/>
    <property type="molecule type" value="Genomic_DNA"/>
</dbReference>
<dbReference type="PANTHER" id="PTHR12992">
    <property type="entry name" value="NUDIX HYDROLASE"/>
    <property type="match status" value="1"/>
</dbReference>
<dbReference type="Gene3D" id="3.90.79.10">
    <property type="entry name" value="Nucleoside Triphosphate Pyrophosphohydrolase"/>
    <property type="match status" value="1"/>
</dbReference>
<proteinExistence type="predicted"/>
<keyword evidence="10" id="KW-1185">Reference proteome</keyword>
<dbReference type="GO" id="GO:0035539">
    <property type="term" value="F:8-oxo-7,8-dihydrodeoxyguanosine triphosphate pyrophosphatase activity"/>
    <property type="evidence" value="ECO:0007669"/>
    <property type="project" value="UniProtKB-EC"/>
</dbReference>
<organism evidence="9 10">
    <name type="scientific">Saxibacter everestensis</name>
    <dbReference type="NCBI Taxonomy" id="2909229"/>
    <lineage>
        <taxon>Bacteria</taxon>
        <taxon>Bacillati</taxon>
        <taxon>Actinomycetota</taxon>
        <taxon>Actinomycetes</taxon>
        <taxon>Micrococcales</taxon>
        <taxon>Brevibacteriaceae</taxon>
        <taxon>Saxibacter</taxon>
    </lineage>
</organism>
<comment type="cofactor">
    <cofactor evidence="2">
        <name>Mg(2+)</name>
        <dbReference type="ChEBI" id="CHEBI:18420"/>
    </cofactor>
</comment>
<dbReference type="InterPro" id="IPR000086">
    <property type="entry name" value="NUDIX_hydrolase_dom"/>
</dbReference>
<dbReference type="Proteomes" id="UP001209083">
    <property type="component" value="Chromosome"/>
</dbReference>
<evidence type="ECO:0000256" key="2">
    <source>
        <dbReference type="ARBA" id="ARBA00001946"/>
    </source>
</evidence>
<reference evidence="9 10" key="1">
    <citation type="submission" date="2023-05" db="EMBL/GenBank/DDBJ databases">
        <title>Lithophilousrod everest ZFBP1038 complete genpme.</title>
        <authorList>
            <person name="Tian M."/>
        </authorList>
    </citation>
    <scope>NUCLEOTIDE SEQUENCE [LARGE SCALE GENOMIC DNA]</scope>
    <source>
        <strain evidence="9 10">ZFBP1038</strain>
    </source>
</reference>
<evidence type="ECO:0000313" key="9">
    <source>
        <dbReference type="EMBL" id="WGW11072.1"/>
    </source>
</evidence>
<evidence type="ECO:0000256" key="1">
    <source>
        <dbReference type="ARBA" id="ARBA00001936"/>
    </source>
</evidence>
<keyword evidence="5" id="KW-0460">Magnesium</keyword>
<dbReference type="Pfam" id="PF00293">
    <property type="entry name" value="NUDIX"/>
    <property type="match status" value="1"/>
</dbReference>
<feature type="region of interest" description="Disordered" evidence="7">
    <location>
        <begin position="1"/>
        <end position="32"/>
    </location>
</feature>
<keyword evidence="4 9" id="KW-0378">Hydrolase</keyword>
<dbReference type="PANTHER" id="PTHR12992:SF11">
    <property type="entry name" value="MITOCHONDRIAL COENZYME A DIPHOSPHATASE NUDT8"/>
    <property type="match status" value="1"/>
</dbReference>
<evidence type="ECO:0000256" key="4">
    <source>
        <dbReference type="ARBA" id="ARBA00022801"/>
    </source>
</evidence>
<gene>
    <name evidence="9" type="ORF">LWF01_13305</name>
</gene>
<evidence type="ECO:0000256" key="7">
    <source>
        <dbReference type="SAM" id="MobiDB-lite"/>
    </source>
</evidence>
<evidence type="ECO:0000256" key="3">
    <source>
        <dbReference type="ARBA" id="ARBA00022723"/>
    </source>
</evidence>